<reference evidence="3 4" key="1">
    <citation type="submission" date="2021-06" db="EMBL/GenBank/DDBJ databases">
        <title>Caerostris extrusa draft genome.</title>
        <authorList>
            <person name="Kono N."/>
            <person name="Arakawa K."/>
        </authorList>
    </citation>
    <scope>NUCLEOTIDE SEQUENCE [LARGE SCALE GENOMIC DNA]</scope>
</reference>
<dbReference type="Gene3D" id="3.40.50.1010">
    <property type="entry name" value="5'-nuclease"/>
    <property type="match status" value="1"/>
</dbReference>
<dbReference type="InterPro" id="IPR035979">
    <property type="entry name" value="RBD_domain_sf"/>
</dbReference>
<dbReference type="SUPFAM" id="SSF54928">
    <property type="entry name" value="RNA-binding domain, RBD"/>
    <property type="match status" value="1"/>
</dbReference>
<name>A0AAV4UL32_CAEEX</name>
<dbReference type="AlphaFoldDB" id="A0AAV4UL32"/>
<evidence type="ECO:0000256" key="1">
    <source>
        <dbReference type="SAM" id="MobiDB-lite"/>
    </source>
</evidence>
<protein>
    <recommendedName>
        <fullName evidence="2">NYN domain-containing protein</fullName>
    </recommendedName>
</protein>
<dbReference type="CDD" id="cd00590">
    <property type="entry name" value="RRM_SF"/>
    <property type="match status" value="1"/>
</dbReference>
<evidence type="ECO:0000259" key="2">
    <source>
        <dbReference type="Pfam" id="PF01936"/>
    </source>
</evidence>
<dbReference type="EMBL" id="BPLR01013045">
    <property type="protein sequence ID" value="GIY58294.1"/>
    <property type="molecule type" value="Genomic_DNA"/>
</dbReference>
<evidence type="ECO:0000313" key="3">
    <source>
        <dbReference type="EMBL" id="GIY58294.1"/>
    </source>
</evidence>
<dbReference type="Proteomes" id="UP001054945">
    <property type="component" value="Unassembled WGS sequence"/>
</dbReference>
<accession>A0AAV4UL32</accession>
<dbReference type="GO" id="GO:0004540">
    <property type="term" value="F:RNA nuclease activity"/>
    <property type="evidence" value="ECO:0007669"/>
    <property type="project" value="InterPro"/>
</dbReference>
<feature type="region of interest" description="Disordered" evidence="1">
    <location>
        <begin position="173"/>
        <end position="194"/>
    </location>
</feature>
<feature type="domain" description="NYN" evidence="2">
    <location>
        <begin position="4"/>
        <end position="77"/>
    </location>
</feature>
<dbReference type="Gene3D" id="3.30.70.330">
    <property type="match status" value="1"/>
</dbReference>
<dbReference type="Pfam" id="PF01936">
    <property type="entry name" value="NYN"/>
    <property type="match status" value="1"/>
</dbReference>
<proteinExistence type="predicted"/>
<keyword evidence="4" id="KW-1185">Reference proteome</keyword>
<evidence type="ECO:0000313" key="4">
    <source>
        <dbReference type="Proteomes" id="UP001054945"/>
    </source>
</evidence>
<sequence length="213" mass="24233">MSSTNKNAADAKLNSLLYEFLELYKGRTGCAIVLISGDSDFANILNTLRFRYNIYVNLICKNNARHSLVEASHSCVFYEDFIKRLPARSLADDTEHLIIVSNFPNNMKKKEVKDALSSRLKSVNCRVKNINEISAEIVLPDDCARDRALKLLKNFEMGGNEIKTECSDKKKESISIGISKPARPINPKNKYTVEDKSKYDEKNVSKFFLEERP</sequence>
<dbReference type="InterPro" id="IPR021139">
    <property type="entry name" value="NYN"/>
</dbReference>
<dbReference type="InterPro" id="IPR012677">
    <property type="entry name" value="Nucleotide-bd_a/b_plait_sf"/>
</dbReference>
<dbReference type="GO" id="GO:0003676">
    <property type="term" value="F:nucleic acid binding"/>
    <property type="evidence" value="ECO:0007669"/>
    <property type="project" value="InterPro"/>
</dbReference>
<gene>
    <name evidence="3" type="ORF">CEXT_158691</name>
</gene>
<organism evidence="3 4">
    <name type="scientific">Caerostris extrusa</name>
    <name type="common">Bark spider</name>
    <name type="synonym">Caerostris bankana</name>
    <dbReference type="NCBI Taxonomy" id="172846"/>
    <lineage>
        <taxon>Eukaryota</taxon>
        <taxon>Metazoa</taxon>
        <taxon>Ecdysozoa</taxon>
        <taxon>Arthropoda</taxon>
        <taxon>Chelicerata</taxon>
        <taxon>Arachnida</taxon>
        <taxon>Araneae</taxon>
        <taxon>Araneomorphae</taxon>
        <taxon>Entelegynae</taxon>
        <taxon>Araneoidea</taxon>
        <taxon>Araneidae</taxon>
        <taxon>Caerostris</taxon>
    </lineage>
</organism>
<comment type="caution">
    <text evidence="3">The sequence shown here is derived from an EMBL/GenBank/DDBJ whole genome shotgun (WGS) entry which is preliminary data.</text>
</comment>